<keyword evidence="2" id="KW-0012">Acyltransferase</keyword>
<sequence length="156" mass="17413">MSRLDVRLAQPDDRLKLVEVQRRASLASSEEEVLRQLRERPEIIDLDPEMIAANEVFVAEIGDRIVGFATIVTHEGDDAELEGLFVEPSEWRKGIATALVHRIEREAAAWGANRLHVLANQNVLGFYEATGFAKIGEQKTELGPIGFLMVKPVNPQ</sequence>
<dbReference type="GO" id="GO:0016747">
    <property type="term" value="F:acyltransferase activity, transferring groups other than amino-acyl groups"/>
    <property type="evidence" value="ECO:0007669"/>
    <property type="project" value="InterPro"/>
</dbReference>
<dbReference type="PROSITE" id="PS51186">
    <property type="entry name" value="GNAT"/>
    <property type="match status" value="1"/>
</dbReference>
<dbReference type="Gene3D" id="3.40.630.30">
    <property type="match status" value="1"/>
</dbReference>
<feature type="domain" description="N-acetyltransferase" evidence="3">
    <location>
        <begin position="4"/>
        <end position="154"/>
    </location>
</feature>
<comment type="caution">
    <text evidence="4">The sequence shown here is derived from an EMBL/GenBank/DDBJ whole genome shotgun (WGS) entry which is preliminary data.</text>
</comment>
<organism evidence="4 5">
    <name type="scientific">Devosia nanyangense</name>
    <dbReference type="NCBI Taxonomy" id="1228055"/>
    <lineage>
        <taxon>Bacteria</taxon>
        <taxon>Pseudomonadati</taxon>
        <taxon>Pseudomonadota</taxon>
        <taxon>Alphaproteobacteria</taxon>
        <taxon>Hyphomicrobiales</taxon>
        <taxon>Devosiaceae</taxon>
        <taxon>Devosia</taxon>
    </lineage>
</organism>
<protein>
    <submittedName>
        <fullName evidence="4">GNAT family N-acetyltransferase</fullName>
    </submittedName>
</protein>
<dbReference type="PANTHER" id="PTHR43877">
    <property type="entry name" value="AMINOALKYLPHOSPHONATE N-ACETYLTRANSFERASE-RELATED-RELATED"/>
    <property type="match status" value="1"/>
</dbReference>
<proteinExistence type="predicted"/>
<dbReference type="Proteomes" id="UP000782610">
    <property type="component" value="Unassembled WGS sequence"/>
</dbReference>
<dbReference type="InterPro" id="IPR000182">
    <property type="entry name" value="GNAT_dom"/>
</dbReference>
<name>A0A933KYZ5_9HYPH</name>
<dbReference type="PANTHER" id="PTHR43877:SF1">
    <property type="entry name" value="ACETYLTRANSFERASE"/>
    <property type="match status" value="1"/>
</dbReference>
<dbReference type="EMBL" id="JACRAF010000005">
    <property type="protein sequence ID" value="MBI4920431.1"/>
    <property type="molecule type" value="Genomic_DNA"/>
</dbReference>
<dbReference type="SUPFAM" id="SSF55729">
    <property type="entry name" value="Acyl-CoA N-acyltransferases (Nat)"/>
    <property type="match status" value="1"/>
</dbReference>
<gene>
    <name evidence="4" type="ORF">HY834_01680</name>
</gene>
<evidence type="ECO:0000313" key="4">
    <source>
        <dbReference type="EMBL" id="MBI4920431.1"/>
    </source>
</evidence>
<keyword evidence="1" id="KW-0808">Transferase</keyword>
<dbReference type="AlphaFoldDB" id="A0A933KYZ5"/>
<accession>A0A933KYZ5</accession>
<evidence type="ECO:0000313" key="5">
    <source>
        <dbReference type="Proteomes" id="UP000782610"/>
    </source>
</evidence>
<evidence type="ECO:0000256" key="2">
    <source>
        <dbReference type="ARBA" id="ARBA00023315"/>
    </source>
</evidence>
<evidence type="ECO:0000259" key="3">
    <source>
        <dbReference type="PROSITE" id="PS51186"/>
    </source>
</evidence>
<reference evidence="4" key="1">
    <citation type="submission" date="2020-07" db="EMBL/GenBank/DDBJ databases">
        <title>Huge and variable diversity of episymbiotic CPR bacteria and DPANN archaea in groundwater ecosystems.</title>
        <authorList>
            <person name="He C.Y."/>
            <person name="Keren R."/>
            <person name="Whittaker M."/>
            <person name="Farag I.F."/>
            <person name="Doudna J."/>
            <person name="Cate J.H.D."/>
            <person name="Banfield J.F."/>
        </authorList>
    </citation>
    <scope>NUCLEOTIDE SEQUENCE</scope>
    <source>
        <strain evidence="4">NC_groundwater_1586_Pr3_B-0.1um_66_15</strain>
    </source>
</reference>
<evidence type="ECO:0000256" key="1">
    <source>
        <dbReference type="ARBA" id="ARBA00022679"/>
    </source>
</evidence>
<dbReference type="InterPro" id="IPR016181">
    <property type="entry name" value="Acyl_CoA_acyltransferase"/>
</dbReference>
<dbReference type="Pfam" id="PF00583">
    <property type="entry name" value="Acetyltransf_1"/>
    <property type="match status" value="1"/>
</dbReference>
<dbReference type="CDD" id="cd04301">
    <property type="entry name" value="NAT_SF"/>
    <property type="match status" value="1"/>
</dbReference>
<dbReference type="InterPro" id="IPR050832">
    <property type="entry name" value="Bact_Acetyltransf"/>
</dbReference>